<evidence type="ECO:0000313" key="1">
    <source>
        <dbReference type="EMBL" id="KAF1952205.1"/>
    </source>
</evidence>
<keyword evidence="2" id="KW-1185">Reference proteome</keyword>
<proteinExistence type="predicted"/>
<sequence length="64" mass="7078">MGCRAPEASRVQSWLWKAVHPHDHDTYAFSYIEHPLHNVYAGASIGSYASTSAGIVVLHVSNQR</sequence>
<accession>A0A6A5THG4</accession>
<dbReference type="EMBL" id="ML977012">
    <property type="protein sequence ID" value="KAF1952205.1"/>
    <property type="molecule type" value="Genomic_DNA"/>
</dbReference>
<gene>
    <name evidence="1" type="ORF">CC80DRAFT_495544</name>
</gene>
<protein>
    <submittedName>
        <fullName evidence="1">Uncharacterized protein</fullName>
    </submittedName>
</protein>
<dbReference type="Proteomes" id="UP000800035">
    <property type="component" value="Unassembled WGS sequence"/>
</dbReference>
<reference evidence="1" key="1">
    <citation type="journal article" date="2020" name="Stud. Mycol.">
        <title>101 Dothideomycetes genomes: a test case for predicting lifestyles and emergence of pathogens.</title>
        <authorList>
            <person name="Haridas S."/>
            <person name="Albert R."/>
            <person name="Binder M."/>
            <person name="Bloem J."/>
            <person name="Labutti K."/>
            <person name="Salamov A."/>
            <person name="Andreopoulos B."/>
            <person name="Baker S."/>
            <person name="Barry K."/>
            <person name="Bills G."/>
            <person name="Bluhm B."/>
            <person name="Cannon C."/>
            <person name="Castanera R."/>
            <person name="Culley D."/>
            <person name="Daum C."/>
            <person name="Ezra D."/>
            <person name="Gonzalez J."/>
            <person name="Henrissat B."/>
            <person name="Kuo A."/>
            <person name="Liang C."/>
            <person name="Lipzen A."/>
            <person name="Lutzoni F."/>
            <person name="Magnuson J."/>
            <person name="Mondo S."/>
            <person name="Nolan M."/>
            <person name="Ohm R."/>
            <person name="Pangilinan J."/>
            <person name="Park H.-J."/>
            <person name="Ramirez L."/>
            <person name="Alfaro M."/>
            <person name="Sun H."/>
            <person name="Tritt A."/>
            <person name="Yoshinaga Y."/>
            <person name="Zwiers L.-H."/>
            <person name="Turgeon B."/>
            <person name="Goodwin S."/>
            <person name="Spatafora J."/>
            <person name="Crous P."/>
            <person name="Grigoriev I."/>
        </authorList>
    </citation>
    <scope>NUCLEOTIDE SEQUENCE</scope>
    <source>
        <strain evidence="1">CBS 675.92</strain>
    </source>
</reference>
<organism evidence="1 2">
    <name type="scientific">Byssothecium circinans</name>
    <dbReference type="NCBI Taxonomy" id="147558"/>
    <lineage>
        <taxon>Eukaryota</taxon>
        <taxon>Fungi</taxon>
        <taxon>Dikarya</taxon>
        <taxon>Ascomycota</taxon>
        <taxon>Pezizomycotina</taxon>
        <taxon>Dothideomycetes</taxon>
        <taxon>Pleosporomycetidae</taxon>
        <taxon>Pleosporales</taxon>
        <taxon>Massarineae</taxon>
        <taxon>Massarinaceae</taxon>
        <taxon>Byssothecium</taxon>
    </lineage>
</organism>
<name>A0A6A5THG4_9PLEO</name>
<evidence type="ECO:0000313" key="2">
    <source>
        <dbReference type="Proteomes" id="UP000800035"/>
    </source>
</evidence>
<dbReference type="AlphaFoldDB" id="A0A6A5THG4"/>